<name>A0AAV7WUE4_PLEWA</name>
<protein>
    <submittedName>
        <fullName evidence="2">Uncharacterized protein</fullName>
    </submittedName>
</protein>
<organism evidence="2 3">
    <name type="scientific">Pleurodeles waltl</name>
    <name type="common">Iberian ribbed newt</name>
    <dbReference type="NCBI Taxonomy" id="8319"/>
    <lineage>
        <taxon>Eukaryota</taxon>
        <taxon>Metazoa</taxon>
        <taxon>Chordata</taxon>
        <taxon>Craniata</taxon>
        <taxon>Vertebrata</taxon>
        <taxon>Euteleostomi</taxon>
        <taxon>Amphibia</taxon>
        <taxon>Batrachia</taxon>
        <taxon>Caudata</taxon>
        <taxon>Salamandroidea</taxon>
        <taxon>Salamandridae</taxon>
        <taxon>Pleurodelinae</taxon>
        <taxon>Pleurodeles</taxon>
    </lineage>
</organism>
<dbReference type="Proteomes" id="UP001066276">
    <property type="component" value="Chromosome 1_1"/>
</dbReference>
<feature type="coiled-coil region" evidence="1">
    <location>
        <begin position="222"/>
        <end position="249"/>
    </location>
</feature>
<gene>
    <name evidence="2" type="ORF">NDU88_003920</name>
</gene>
<keyword evidence="1" id="KW-0175">Coiled coil</keyword>
<evidence type="ECO:0000256" key="1">
    <source>
        <dbReference type="SAM" id="Coils"/>
    </source>
</evidence>
<proteinExistence type="predicted"/>
<comment type="caution">
    <text evidence="2">The sequence shown here is derived from an EMBL/GenBank/DDBJ whole genome shotgun (WGS) entry which is preliminary data.</text>
</comment>
<sequence length="298" mass="32751">MQENSSEHIDSLPADNQSALKENYMLISGDRAHSEGAMEISHENDSLLAMLQGADGGPMDALGNREDQKASNREEVNVAVSKSMQLQPVEFNGSVQDIQDEVDILPVVCAGAQDTRSKILSGGSELLAQSSKTLKWDYLGTKLTGTAKVPIPDVQLNADRGADGRVGCPVLSIGTTSTDSEMLQSIYDSIEELQTETKVESRRAQIATKRLQGTVHKVVKSCIEIEEKLNTMEERMMAVEADVEALREQCLAHGGQLTDIMWKLEDQENRQRRNNLRFLGIGEGVEGNDTRAYMIKTL</sequence>
<accession>A0AAV7WUE4</accession>
<dbReference type="AlphaFoldDB" id="A0AAV7WUE4"/>
<dbReference type="EMBL" id="JANPWB010000001">
    <property type="protein sequence ID" value="KAJ1216317.1"/>
    <property type="molecule type" value="Genomic_DNA"/>
</dbReference>
<keyword evidence="3" id="KW-1185">Reference proteome</keyword>
<evidence type="ECO:0000313" key="2">
    <source>
        <dbReference type="EMBL" id="KAJ1216317.1"/>
    </source>
</evidence>
<evidence type="ECO:0000313" key="3">
    <source>
        <dbReference type="Proteomes" id="UP001066276"/>
    </source>
</evidence>
<reference evidence="2" key="1">
    <citation type="journal article" date="2022" name="bioRxiv">
        <title>Sequencing and chromosome-scale assembly of the giantPleurodeles waltlgenome.</title>
        <authorList>
            <person name="Brown T."/>
            <person name="Elewa A."/>
            <person name="Iarovenko S."/>
            <person name="Subramanian E."/>
            <person name="Araus A.J."/>
            <person name="Petzold A."/>
            <person name="Susuki M."/>
            <person name="Suzuki K.-i.T."/>
            <person name="Hayashi T."/>
            <person name="Toyoda A."/>
            <person name="Oliveira C."/>
            <person name="Osipova E."/>
            <person name="Leigh N.D."/>
            <person name="Simon A."/>
            <person name="Yun M.H."/>
        </authorList>
    </citation>
    <scope>NUCLEOTIDE SEQUENCE</scope>
    <source>
        <strain evidence="2">20211129_DDA</strain>
        <tissue evidence="2">Liver</tissue>
    </source>
</reference>